<organism evidence="1 2">
    <name type="scientific">Perkinsus olseni</name>
    <name type="common">Perkinsus atlanticus</name>
    <dbReference type="NCBI Taxonomy" id="32597"/>
    <lineage>
        <taxon>Eukaryota</taxon>
        <taxon>Sar</taxon>
        <taxon>Alveolata</taxon>
        <taxon>Perkinsozoa</taxon>
        <taxon>Perkinsea</taxon>
        <taxon>Perkinsida</taxon>
        <taxon>Perkinsidae</taxon>
        <taxon>Perkinsus</taxon>
    </lineage>
</organism>
<reference evidence="1 2" key="1">
    <citation type="submission" date="2020-04" db="EMBL/GenBank/DDBJ databases">
        <title>Perkinsus olseni comparative genomics.</title>
        <authorList>
            <person name="Bogema D.R."/>
        </authorList>
    </citation>
    <scope>NUCLEOTIDE SEQUENCE [LARGE SCALE GENOMIC DNA]</scope>
    <source>
        <strain evidence="1 2">ATCC PRA-207</strain>
    </source>
</reference>
<evidence type="ECO:0000313" key="2">
    <source>
        <dbReference type="Proteomes" id="UP000553632"/>
    </source>
</evidence>
<protein>
    <submittedName>
        <fullName evidence="1">Uncharacterized protein</fullName>
    </submittedName>
</protein>
<gene>
    <name evidence="1" type="ORF">FOZ63_005764</name>
</gene>
<dbReference type="InterPro" id="IPR011044">
    <property type="entry name" value="Quino_amine_DH_bsu"/>
</dbReference>
<evidence type="ECO:0000313" key="1">
    <source>
        <dbReference type="EMBL" id="KAF4752078.1"/>
    </source>
</evidence>
<dbReference type="SUPFAM" id="SSF50969">
    <property type="entry name" value="YVTN repeat-like/Quinoprotein amine dehydrogenase"/>
    <property type="match status" value="1"/>
</dbReference>
<name>A0A7J6U3P3_PEROL</name>
<dbReference type="Proteomes" id="UP000553632">
    <property type="component" value="Unassembled WGS sequence"/>
</dbReference>
<dbReference type="EMBL" id="JABANO010006283">
    <property type="protein sequence ID" value="KAF4752078.1"/>
    <property type="molecule type" value="Genomic_DNA"/>
</dbReference>
<accession>A0A7J6U3P3</accession>
<comment type="caution">
    <text evidence="1">The sequence shown here is derived from an EMBL/GenBank/DDBJ whole genome shotgun (WGS) entry which is preliminary data.</text>
</comment>
<dbReference type="AlphaFoldDB" id="A0A7J6U3P3"/>
<sequence length="334" mass="36690">MLASPEERQRAALLLNWVARQIDGVEYRYEICLFAWPTVEGFSVSDTIAGPIGLLPCKMPGADGLVWVSPTGGRLELRKVDSEDCCKVLGYTDAPLTVSHVCVDPLSGCLVLVDNTRRLLYLVFEWESRDAPLAIAEPQGHRIRPVLEAERVGALFSACCCGDGFLYCLSLTEDAEGVVRIDVRDDVGASHVVHRARGEYQSLVATSHEGTTELLWIQTQLKRNPESELVLWTSAVGRRTVTTVDFAVGWLDVDNSRRLAWLCGFSRGAGGMRLWRVDSATEAITGIFPLSAGLRGCRIFAQANGRFWLLESASGKLRVLFPVFDSAPCAISEN</sequence>
<keyword evidence="2" id="KW-1185">Reference proteome</keyword>
<proteinExistence type="predicted"/>